<dbReference type="AlphaFoldDB" id="A0A7H8QKY8"/>
<evidence type="ECO:0000313" key="8">
    <source>
        <dbReference type="Proteomes" id="UP000509510"/>
    </source>
</evidence>
<comment type="similarity">
    <text evidence="2">Belongs to the zinc-containing alcohol dehydrogenase family.</text>
</comment>
<dbReference type="GO" id="GO:0004022">
    <property type="term" value="F:alcohol dehydrogenase (NAD+) activity"/>
    <property type="evidence" value="ECO:0007669"/>
    <property type="project" value="TreeGrafter"/>
</dbReference>
<dbReference type="GeneID" id="55988476"/>
<dbReference type="Gene3D" id="3.90.180.10">
    <property type="entry name" value="Medium-chain alcohol dehydrogenases, catalytic domain"/>
    <property type="match status" value="1"/>
</dbReference>
<evidence type="ECO:0000256" key="1">
    <source>
        <dbReference type="ARBA" id="ARBA00001947"/>
    </source>
</evidence>
<proteinExistence type="inferred from homology"/>
<evidence type="ECO:0000256" key="4">
    <source>
        <dbReference type="ARBA" id="ARBA00022833"/>
    </source>
</evidence>
<dbReference type="KEGG" id="trg:TRUGW13939_00963"/>
<dbReference type="InterPro" id="IPR011032">
    <property type="entry name" value="GroES-like_sf"/>
</dbReference>
<keyword evidence="8" id="KW-1185">Reference proteome</keyword>
<dbReference type="Pfam" id="PF00107">
    <property type="entry name" value="ADH_zinc_N"/>
    <property type="match status" value="1"/>
</dbReference>
<protein>
    <recommendedName>
        <fullName evidence="6">Enoyl reductase (ER) domain-containing protein</fullName>
    </recommendedName>
</protein>
<evidence type="ECO:0000256" key="5">
    <source>
        <dbReference type="ARBA" id="ARBA00023002"/>
    </source>
</evidence>
<comment type="cofactor">
    <cofactor evidence="1">
        <name>Zn(2+)</name>
        <dbReference type="ChEBI" id="CHEBI:29105"/>
    </cofactor>
</comment>
<dbReference type="RefSeq" id="XP_035340062.1">
    <property type="nucleotide sequence ID" value="XM_035484169.1"/>
</dbReference>
<dbReference type="InterPro" id="IPR013154">
    <property type="entry name" value="ADH-like_N"/>
</dbReference>
<reference evidence="8" key="1">
    <citation type="submission" date="2020-06" db="EMBL/GenBank/DDBJ databases">
        <title>A chromosome-scale genome assembly of Talaromyces rugulosus W13939.</title>
        <authorList>
            <person name="Wang B."/>
            <person name="Guo L."/>
            <person name="Ye K."/>
            <person name="Wang L."/>
        </authorList>
    </citation>
    <scope>NUCLEOTIDE SEQUENCE [LARGE SCALE GENOMIC DNA]</scope>
    <source>
        <strain evidence="8">W13939</strain>
    </source>
</reference>
<dbReference type="PANTHER" id="PTHR42940">
    <property type="entry name" value="ALCOHOL DEHYDROGENASE 1-RELATED"/>
    <property type="match status" value="1"/>
</dbReference>
<sequence length="348" mass="37140">MGLPETMQAIQIKEFNAPYAVSKVPVPKPKPNQLLIRIKAAGFCHTDLMALNNEFNSPLPYIGSHEGAGVVVEVGSNVQGFAKGDHVGCINFDSSCGECPDCSTGRVIYCDRPQMKGLTIDGAWAEYMVADARTTVKIPESVDLVTAAPLMCAGLSIYGGIKKAGVPPGGSIGIIGIGGLGHIGTQLAKAMGYKVAAVDIKQTSLDLVNSHRLKPDLSLLVTEDPKDAMAKAHSAIPGKFPGLDATVLATDQQSAFDFAAAITRKHGTVVLLGQPDKGISMSFYNMIFRDIKLVGSLIGDTSDADELMQLVDDHDIQLKIKTWRLDQAEEMRQEYLSGKSEGKNVIVL</sequence>
<dbReference type="SUPFAM" id="SSF51735">
    <property type="entry name" value="NAD(P)-binding Rossmann-fold domains"/>
    <property type="match status" value="1"/>
</dbReference>
<keyword evidence="3" id="KW-0479">Metal-binding</keyword>
<evidence type="ECO:0000259" key="6">
    <source>
        <dbReference type="SMART" id="SM00829"/>
    </source>
</evidence>
<dbReference type="InterPro" id="IPR020843">
    <property type="entry name" value="ER"/>
</dbReference>
<dbReference type="Pfam" id="PF08240">
    <property type="entry name" value="ADH_N"/>
    <property type="match status" value="1"/>
</dbReference>
<dbReference type="GO" id="GO:0046872">
    <property type="term" value="F:metal ion binding"/>
    <property type="evidence" value="ECO:0007669"/>
    <property type="project" value="UniProtKB-KW"/>
</dbReference>
<evidence type="ECO:0000313" key="7">
    <source>
        <dbReference type="EMBL" id="QKX53883.1"/>
    </source>
</evidence>
<name>A0A7H8QKY8_TALRU</name>
<dbReference type="EMBL" id="CP055898">
    <property type="protein sequence ID" value="QKX53883.1"/>
    <property type="molecule type" value="Genomic_DNA"/>
</dbReference>
<dbReference type="SUPFAM" id="SSF50129">
    <property type="entry name" value="GroES-like"/>
    <property type="match status" value="1"/>
</dbReference>
<dbReference type="CDD" id="cd08297">
    <property type="entry name" value="CAD3"/>
    <property type="match status" value="1"/>
</dbReference>
<keyword evidence="4" id="KW-0862">Zinc</keyword>
<dbReference type="Proteomes" id="UP000509510">
    <property type="component" value="Chromosome I"/>
</dbReference>
<feature type="domain" description="Enoyl reductase (ER)" evidence="6">
    <location>
        <begin position="2"/>
        <end position="346"/>
    </location>
</feature>
<dbReference type="SMART" id="SM00829">
    <property type="entry name" value="PKS_ER"/>
    <property type="match status" value="1"/>
</dbReference>
<gene>
    <name evidence="7" type="ORF">TRUGW13939_00963</name>
</gene>
<dbReference type="InterPro" id="IPR036291">
    <property type="entry name" value="NAD(P)-bd_dom_sf"/>
</dbReference>
<accession>A0A7H8QKY8</accession>
<dbReference type="OrthoDB" id="256333at2759"/>
<dbReference type="Gene3D" id="3.40.50.720">
    <property type="entry name" value="NAD(P)-binding Rossmann-like Domain"/>
    <property type="match status" value="1"/>
</dbReference>
<dbReference type="InterPro" id="IPR013149">
    <property type="entry name" value="ADH-like_C"/>
</dbReference>
<dbReference type="PANTHER" id="PTHR42940:SF8">
    <property type="entry name" value="VACUOLAR PROTEIN SORTING-ASSOCIATED PROTEIN 11"/>
    <property type="match status" value="1"/>
</dbReference>
<keyword evidence="5" id="KW-0560">Oxidoreductase</keyword>
<evidence type="ECO:0000256" key="2">
    <source>
        <dbReference type="ARBA" id="ARBA00008072"/>
    </source>
</evidence>
<organism evidence="7 8">
    <name type="scientific">Talaromyces rugulosus</name>
    <name type="common">Penicillium rugulosum</name>
    <dbReference type="NCBI Taxonomy" id="121627"/>
    <lineage>
        <taxon>Eukaryota</taxon>
        <taxon>Fungi</taxon>
        <taxon>Dikarya</taxon>
        <taxon>Ascomycota</taxon>
        <taxon>Pezizomycotina</taxon>
        <taxon>Eurotiomycetes</taxon>
        <taxon>Eurotiomycetidae</taxon>
        <taxon>Eurotiales</taxon>
        <taxon>Trichocomaceae</taxon>
        <taxon>Talaromyces</taxon>
        <taxon>Talaromyces sect. Islandici</taxon>
    </lineage>
</organism>
<evidence type="ECO:0000256" key="3">
    <source>
        <dbReference type="ARBA" id="ARBA00022723"/>
    </source>
</evidence>
<dbReference type="GO" id="GO:0005737">
    <property type="term" value="C:cytoplasm"/>
    <property type="evidence" value="ECO:0007669"/>
    <property type="project" value="TreeGrafter"/>
</dbReference>